<dbReference type="AlphaFoldDB" id="A0A437R8H5"/>
<dbReference type="SUPFAM" id="SSF53474">
    <property type="entry name" value="alpha/beta-Hydrolases"/>
    <property type="match status" value="1"/>
</dbReference>
<accession>A0A437R8H5</accession>
<evidence type="ECO:0000256" key="7">
    <source>
        <dbReference type="ARBA" id="ARBA00032572"/>
    </source>
</evidence>
<dbReference type="OrthoDB" id="49490at2"/>
<dbReference type="GO" id="GO:0050348">
    <property type="term" value="F:trehalose O-mycolyltransferase activity"/>
    <property type="evidence" value="ECO:0007669"/>
    <property type="project" value="UniProtKB-EC"/>
</dbReference>
<comment type="similarity">
    <text evidence="2">Belongs to the mycobacterial A85 antigen family.</text>
</comment>
<dbReference type="InterPro" id="IPR006311">
    <property type="entry name" value="TAT_signal"/>
</dbReference>
<dbReference type="InterPro" id="IPR029058">
    <property type="entry name" value="AB_hydrolase_fold"/>
</dbReference>
<dbReference type="Gene3D" id="3.40.50.1820">
    <property type="entry name" value="alpha/beta hydrolase"/>
    <property type="match status" value="1"/>
</dbReference>
<evidence type="ECO:0000256" key="8">
    <source>
        <dbReference type="ARBA" id="ARBA00048109"/>
    </source>
</evidence>
<keyword evidence="9" id="KW-0378">Hydrolase</keyword>
<dbReference type="EC" id="2.3.1.20" evidence="4"/>
<name>A0A437R8H5_9BURK</name>
<protein>
    <recommendedName>
        <fullName evidence="7">Acyl-CoA:diacylglycerol acyltransferase</fullName>
        <ecNumber evidence="3">2.3.1.122</ecNumber>
        <ecNumber evidence="4">2.3.1.20</ecNumber>
    </recommendedName>
</protein>
<evidence type="ECO:0000256" key="1">
    <source>
        <dbReference type="ARBA" id="ARBA00000697"/>
    </source>
</evidence>
<organism evidence="9 10">
    <name type="scientific">Rubrivivax rivuli</name>
    <dbReference type="NCBI Taxonomy" id="1862385"/>
    <lineage>
        <taxon>Bacteria</taxon>
        <taxon>Pseudomonadati</taxon>
        <taxon>Pseudomonadota</taxon>
        <taxon>Betaproteobacteria</taxon>
        <taxon>Burkholderiales</taxon>
        <taxon>Sphaerotilaceae</taxon>
        <taxon>Rubrivivax</taxon>
    </lineage>
</organism>
<evidence type="ECO:0000256" key="2">
    <source>
        <dbReference type="ARBA" id="ARBA00005874"/>
    </source>
</evidence>
<evidence type="ECO:0000256" key="4">
    <source>
        <dbReference type="ARBA" id="ARBA00013244"/>
    </source>
</evidence>
<comment type="catalytic activity">
    <reaction evidence="8">
        <text>an acyl-CoA + a 1,2-diacyl-sn-glycerol = a triacyl-sn-glycerol + CoA</text>
        <dbReference type="Rhea" id="RHEA:10868"/>
        <dbReference type="ChEBI" id="CHEBI:17815"/>
        <dbReference type="ChEBI" id="CHEBI:57287"/>
        <dbReference type="ChEBI" id="CHEBI:58342"/>
        <dbReference type="ChEBI" id="CHEBI:64615"/>
        <dbReference type="EC" id="2.3.1.20"/>
    </reaction>
</comment>
<dbReference type="EMBL" id="SACR01000008">
    <property type="protein sequence ID" value="RVU43035.1"/>
    <property type="molecule type" value="Genomic_DNA"/>
</dbReference>
<gene>
    <name evidence="9" type="ORF">EOE66_21290</name>
</gene>
<keyword evidence="6" id="KW-0012">Acyltransferase</keyword>
<dbReference type="Pfam" id="PF00756">
    <property type="entry name" value="Esterase"/>
    <property type="match status" value="1"/>
</dbReference>
<dbReference type="PROSITE" id="PS51318">
    <property type="entry name" value="TAT"/>
    <property type="match status" value="1"/>
</dbReference>
<evidence type="ECO:0000256" key="3">
    <source>
        <dbReference type="ARBA" id="ARBA00012820"/>
    </source>
</evidence>
<dbReference type="PANTHER" id="PTHR48098">
    <property type="entry name" value="ENTEROCHELIN ESTERASE-RELATED"/>
    <property type="match status" value="1"/>
</dbReference>
<proteinExistence type="inferred from homology"/>
<keyword evidence="10" id="KW-1185">Reference proteome</keyword>
<dbReference type="EC" id="2.3.1.122" evidence="3"/>
<dbReference type="InterPro" id="IPR000801">
    <property type="entry name" value="Esterase-like"/>
</dbReference>
<keyword evidence="5" id="KW-0808">Transferase</keyword>
<comment type="caution">
    <text evidence="9">The sequence shown here is derived from an EMBL/GenBank/DDBJ whole genome shotgun (WGS) entry which is preliminary data.</text>
</comment>
<dbReference type="InterPro" id="IPR050583">
    <property type="entry name" value="Mycobacterial_A85_antigen"/>
</dbReference>
<dbReference type="GO" id="GO:0004144">
    <property type="term" value="F:diacylglycerol O-acyltransferase activity"/>
    <property type="evidence" value="ECO:0007669"/>
    <property type="project" value="UniProtKB-EC"/>
</dbReference>
<sequence>MPKPMPLPLPTHWPASGPPNRRHALQALAVGAAWPLAACSLQGDPLPRLSAGRIERLSALASRHVDARHVDVWLPEGYDGRTRHPVLYMHDGQAVFDGASSMAKVGWRMDRSASTWAVQHRSPAPMVVAVWNHPTQRHLEYFPQPMLDRLPRAARERIWEKLPLTMRPFAGELVKEGRSRSEAYLKFLAEELKPLVDARFATRPGRDDTLVMGSSMGGLISVHALLSYPQVFGAAASLSTHWIGLLERNDDISDAALAWLRDALPRPADTLRLYLDRGTLDTDAQYAHAQGQVDALLRERGLAPPQVVSRVFEGAGHNERDWAARVHVPLEFLLRHTRNLGSVTPSRTAVT</sequence>
<dbReference type="Proteomes" id="UP000285575">
    <property type="component" value="Unassembled WGS sequence"/>
</dbReference>
<evidence type="ECO:0000256" key="6">
    <source>
        <dbReference type="ARBA" id="ARBA00023315"/>
    </source>
</evidence>
<evidence type="ECO:0000256" key="5">
    <source>
        <dbReference type="ARBA" id="ARBA00022679"/>
    </source>
</evidence>
<dbReference type="GO" id="GO:0016787">
    <property type="term" value="F:hydrolase activity"/>
    <property type="evidence" value="ECO:0007669"/>
    <property type="project" value="UniProtKB-KW"/>
</dbReference>
<dbReference type="PANTHER" id="PTHR48098:SF6">
    <property type="entry name" value="FERRI-BACILLIBACTIN ESTERASE BESA"/>
    <property type="match status" value="1"/>
</dbReference>
<evidence type="ECO:0000313" key="10">
    <source>
        <dbReference type="Proteomes" id="UP000285575"/>
    </source>
</evidence>
<dbReference type="RefSeq" id="WP_128230768.1">
    <property type="nucleotide sequence ID" value="NZ_SACR01000008.1"/>
</dbReference>
<reference evidence="9 10" key="1">
    <citation type="submission" date="2019-01" db="EMBL/GenBank/DDBJ databases">
        <authorList>
            <person name="Chen W.-M."/>
        </authorList>
    </citation>
    <scope>NUCLEOTIDE SEQUENCE [LARGE SCALE GENOMIC DNA]</scope>
    <source>
        <strain evidence="9 10">KYPY4</strain>
    </source>
</reference>
<comment type="catalytic activity">
    <reaction evidence="1">
        <text>2 alpha,alpha'-trehalose 6-mycolate = alpha,alpha'-trehalose 6,6'-bismycolate + alpha,alpha-trehalose</text>
        <dbReference type="Rhea" id="RHEA:23472"/>
        <dbReference type="ChEBI" id="CHEBI:16551"/>
        <dbReference type="ChEBI" id="CHEBI:18195"/>
        <dbReference type="ChEBI" id="CHEBI:18234"/>
        <dbReference type="EC" id="2.3.1.122"/>
    </reaction>
</comment>
<evidence type="ECO:0000313" key="9">
    <source>
        <dbReference type="EMBL" id="RVU43035.1"/>
    </source>
</evidence>